<dbReference type="KEGG" id="tai:Taci_0412"/>
<dbReference type="Proteomes" id="UP000002030">
    <property type="component" value="Chromosome"/>
</dbReference>
<dbReference type="HOGENOM" id="CLU_205694_0_0_0"/>
<sequence>MNQKLRSLLKEGPRAVNIGVEQFAQDLAAQGVKVVQMDWRPPQAGSDLLSKLRKLKRQ</sequence>
<dbReference type="Gene3D" id="3.40.50.720">
    <property type="entry name" value="NAD(P)-binding Rossmann-like Domain"/>
    <property type="match status" value="1"/>
</dbReference>
<dbReference type="OrthoDB" id="48287at2"/>
<evidence type="ECO:0008006" key="3">
    <source>
        <dbReference type="Google" id="ProtNLM"/>
    </source>
</evidence>
<evidence type="ECO:0000313" key="1">
    <source>
        <dbReference type="EMBL" id="ACZ18649.1"/>
    </source>
</evidence>
<accession>D1B8P6</accession>
<dbReference type="EMBL" id="CP001818">
    <property type="protein sequence ID" value="ACZ18649.1"/>
    <property type="molecule type" value="Genomic_DNA"/>
</dbReference>
<dbReference type="eggNOG" id="ENOG5033NQU">
    <property type="taxonomic scope" value="Bacteria"/>
</dbReference>
<reference evidence="1 2" key="1">
    <citation type="journal article" date="2009" name="Stand. Genomic Sci.">
        <title>Complete genome sequence of Thermanaerovibrio acidaminovorans type strain (Su883).</title>
        <authorList>
            <person name="Chovatia M."/>
            <person name="Sikorski J."/>
            <person name="Schroder M."/>
            <person name="Lapidus A."/>
            <person name="Nolan M."/>
            <person name="Tice H."/>
            <person name="Glavina Del Rio T."/>
            <person name="Copeland A."/>
            <person name="Cheng J.F."/>
            <person name="Lucas S."/>
            <person name="Chen F."/>
            <person name="Bruce D."/>
            <person name="Goodwin L."/>
            <person name="Pitluck S."/>
            <person name="Ivanova N."/>
            <person name="Mavromatis K."/>
            <person name="Ovchinnikova G."/>
            <person name="Pati A."/>
            <person name="Chen A."/>
            <person name="Palaniappan K."/>
            <person name="Land M."/>
            <person name="Hauser L."/>
            <person name="Chang Y.J."/>
            <person name="Jeffries C.D."/>
            <person name="Chain P."/>
            <person name="Saunders E."/>
            <person name="Detter J.C."/>
            <person name="Brettin T."/>
            <person name="Rohde M."/>
            <person name="Goker M."/>
            <person name="Spring S."/>
            <person name="Bristow J."/>
            <person name="Markowitz V."/>
            <person name="Hugenholtz P."/>
            <person name="Kyrpides N.C."/>
            <person name="Klenk H.P."/>
            <person name="Eisen J.A."/>
        </authorList>
    </citation>
    <scope>NUCLEOTIDE SEQUENCE [LARGE SCALE GENOMIC DNA]</scope>
    <source>
        <strain evidence="2">ATCC 49978 / DSM 6589 / Su883</strain>
    </source>
</reference>
<gene>
    <name evidence="1" type="ordered locus">Taci_0412</name>
</gene>
<dbReference type="AlphaFoldDB" id="D1B8P6"/>
<dbReference type="STRING" id="525903.Taci_0412"/>
<name>D1B8P6_THEAS</name>
<organism evidence="1 2">
    <name type="scientific">Thermanaerovibrio acidaminovorans (strain ATCC 49978 / DSM 6589 / Su883)</name>
    <name type="common">Selenomonas acidaminovorans</name>
    <dbReference type="NCBI Taxonomy" id="525903"/>
    <lineage>
        <taxon>Bacteria</taxon>
        <taxon>Thermotogati</taxon>
        <taxon>Synergistota</taxon>
        <taxon>Synergistia</taxon>
        <taxon>Synergistales</taxon>
        <taxon>Synergistaceae</taxon>
        <taxon>Thermanaerovibrio</taxon>
    </lineage>
</organism>
<proteinExistence type="predicted"/>
<keyword evidence="2" id="KW-1185">Reference proteome</keyword>
<evidence type="ECO:0000313" key="2">
    <source>
        <dbReference type="Proteomes" id="UP000002030"/>
    </source>
</evidence>
<dbReference type="EnsemblBacteria" id="ACZ18649">
    <property type="protein sequence ID" value="ACZ18649"/>
    <property type="gene ID" value="Taci_0412"/>
</dbReference>
<protein>
    <recommendedName>
        <fullName evidence="3">FdrA domain protein</fullName>
    </recommendedName>
</protein>